<feature type="compositionally biased region" description="Basic and acidic residues" evidence="1">
    <location>
        <begin position="687"/>
        <end position="705"/>
    </location>
</feature>
<feature type="region of interest" description="Disordered" evidence="1">
    <location>
        <begin position="605"/>
        <end position="630"/>
    </location>
</feature>
<feature type="region of interest" description="Disordered" evidence="1">
    <location>
        <begin position="687"/>
        <end position="724"/>
    </location>
</feature>
<accession>A0A1S3DDF1</accession>
<gene>
    <name evidence="3" type="primary">LOC103516337</name>
</gene>
<feature type="compositionally biased region" description="Basic residues" evidence="1">
    <location>
        <begin position="167"/>
        <end position="178"/>
    </location>
</feature>
<feature type="compositionally biased region" description="Polar residues" evidence="1">
    <location>
        <begin position="764"/>
        <end position="776"/>
    </location>
</feature>
<feature type="non-terminal residue" evidence="3">
    <location>
        <position position="1"/>
    </location>
</feature>
<dbReference type="KEGG" id="dci:103516337"/>
<dbReference type="GeneID" id="103516337"/>
<dbReference type="STRING" id="121845.A0A1S3DDF1"/>
<feature type="region of interest" description="Disordered" evidence="1">
    <location>
        <begin position="312"/>
        <end position="334"/>
    </location>
</feature>
<feature type="region of interest" description="Disordered" evidence="1">
    <location>
        <begin position="400"/>
        <end position="544"/>
    </location>
</feature>
<dbReference type="AlphaFoldDB" id="A0A1S3DDF1"/>
<feature type="compositionally biased region" description="Low complexity" evidence="1">
    <location>
        <begin position="324"/>
        <end position="334"/>
    </location>
</feature>
<feature type="compositionally biased region" description="Basic residues" evidence="1">
    <location>
        <begin position="26"/>
        <end position="37"/>
    </location>
</feature>
<evidence type="ECO:0000313" key="2">
    <source>
        <dbReference type="Proteomes" id="UP000079169"/>
    </source>
</evidence>
<dbReference type="PaxDb" id="121845-A0A1S3DDF1"/>
<feature type="compositionally biased region" description="Polar residues" evidence="1">
    <location>
        <begin position="528"/>
        <end position="544"/>
    </location>
</feature>
<feature type="compositionally biased region" description="Polar residues" evidence="1">
    <location>
        <begin position="417"/>
        <end position="433"/>
    </location>
</feature>
<feature type="compositionally biased region" description="Low complexity" evidence="1">
    <location>
        <begin position="715"/>
        <end position="724"/>
    </location>
</feature>
<feature type="compositionally biased region" description="Low complexity" evidence="1">
    <location>
        <begin position="147"/>
        <end position="157"/>
    </location>
</feature>
<feature type="compositionally biased region" description="Low complexity" evidence="1">
    <location>
        <begin position="1"/>
        <end position="16"/>
    </location>
</feature>
<feature type="compositionally biased region" description="Basic and acidic residues" evidence="1">
    <location>
        <begin position="500"/>
        <end position="509"/>
    </location>
</feature>
<protein>
    <submittedName>
        <fullName evidence="3">Mucin-2-like</fullName>
    </submittedName>
</protein>
<feature type="region of interest" description="Disordered" evidence="1">
    <location>
        <begin position="120"/>
        <end position="179"/>
    </location>
</feature>
<reference evidence="3" key="1">
    <citation type="submission" date="2025-08" db="UniProtKB">
        <authorList>
            <consortium name="RefSeq"/>
        </authorList>
    </citation>
    <scope>IDENTIFICATION</scope>
</reference>
<keyword evidence="2" id="KW-1185">Reference proteome</keyword>
<dbReference type="RefSeq" id="XP_008479522.1">
    <property type="nucleotide sequence ID" value="XM_008481300.1"/>
</dbReference>
<proteinExistence type="predicted"/>
<evidence type="ECO:0000313" key="3">
    <source>
        <dbReference type="RefSeq" id="XP_008479522.1"/>
    </source>
</evidence>
<name>A0A1S3DDF1_DIACI</name>
<dbReference type="Proteomes" id="UP000079169">
    <property type="component" value="Unplaced"/>
</dbReference>
<evidence type="ECO:0000256" key="1">
    <source>
        <dbReference type="SAM" id="MobiDB-lite"/>
    </source>
</evidence>
<organism evidence="2 3">
    <name type="scientific">Diaphorina citri</name>
    <name type="common">Asian citrus psyllid</name>
    <dbReference type="NCBI Taxonomy" id="121845"/>
    <lineage>
        <taxon>Eukaryota</taxon>
        <taxon>Metazoa</taxon>
        <taxon>Ecdysozoa</taxon>
        <taxon>Arthropoda</taxon>
        <taxon>Hexapoda</taxon>
        <taxon>Insecta</taxon>
        <taxon>Pterygota</taxon>
        <taxon>Neoptera</taxon>
        <taxon>Paraneoptera</taxon>
        <taxon>Hemiptera</taxon>
        <taxon>Sternorrhyncha</taxon>
        <taxon>Psylloidea</taxon>
        <taxon>Psyllidae</taxon>
        <taxon>Diaphorininae</taxon>
        <taxon>Diaphorina</taxon>
    </lineage>
</organism>
<feature type="region of interest" description="Disordered" evidence="1">
    <location>
        <begin position="1"/>
        <end position="42"/>
    </location>
</feature>
<feature type="compositionally biased region" description="Basic residues" evidence="1">
    <location>
        <begin position="120"/>
        <end position="131"/>
    </location>
</feature>
<sequence length="849" mass="94423">EKNSDLGDLPAPAQDLPAPPEVLSYPKRRPSKRRRKTTTPIPIEEEYLLTAKKATAVPSIPPSHMPENIEEIIEQEPPQDTLKIKEKINSVPPVLVIPTESASPLLIPLPTVMTLLPKNITKRRKRRKRIRTSTSSYEDVEEKNGDLGDLPAPAQDLPAPPEVLSYPKRRPSKRRRKTTTPVPIEEEYLLTAKKATAVPSIAPSHMPENIEEIIEQEPPQDTLKIKQKNSVPPVLVIPTESASPLLIPLPTVMTLLPKNITKLEESHPVPVNFSQSLTPDLLTPHGKQNKINVRLSEPILFVTAPQAADYVELPEATPPPPVRTVPSKPTTTASTVNVVTSTTPKIPVVVTSTTQPTKEHNKTAETPKNTIVKKPAPLNITRDNITTSTEKINIEVKKPIRRPPPVGTLFRKRLQPTPHTSTESANITTSTEKINIEVKKPIRRPPPVGTLFRKRLQPTPHTSTESAIEVKKPIRRPPPVGTLFRKRLQPTPHTSTESAKIVEEPEVKKPIRRPPPVGTLFRKRLQPTPHTSTESAKIVEEQTTVSKENELAELKLYTESPLELQKVGAVKLNEIPPTSKINTHKLLKENNVHEKDLSDSSLYKKDDLRIKSTPTPTSTPAKHTQTSGTHIAYTPNIDLIIDYTSSTRKPTTTSTEHSIRKVGAVKLNEIPPTSKINTHKLLKENNVHEKDLSDSSLYKKDDLRIKSTPTPTPTPTKHTQTSGTHIAYTPNIDLIIDYTSSTRKPTTTSTEHSIRVVTSEDESLNTISTSHNSEPGKSSGEDEAVRINLEIPQVKDDILIFLKSKAESNKLSKILQSRNMTLNELIDHRERGSSQLHLANYPRSFSPVT</sequence>
<feature type="region of interest" description="Disordered" evidence="1">
    <location>
        <begin position="762"/>
        <end position="782"/>
    </location>
</feature>